<keyword evidence="1" id="KW-0805">Transcription regulation</keyword>
<accession>A0A644WHJ1</accession>
<dbReference type="InterPro" id="IPR009057">
    <property type="entry name" value="Homeodomain-like_sf"/>
</dbReference>
<feature type="domain" description="HTH araC/xylS-type" evidence="4">
    <location>
        <begin position="172"/>
        <end position="270"/>
    </location>
</feature>
<dbReference type="Gene3D" id="2.60.120.10">
    <property type="entry name" value="Jelly Rolls"/>
    <property type="match status" value="1"/>
</dbReference>
<dbReference type="SUPFAM" id="SSF51215">
    <property type="entry name" value="Regulatory protein AraC"/>
    <property type="match status" value="1"/>
</dbReference>
<dbReference type="PANTHER" id="PTHR43280:SF32">
    <property type="entry name" value="TRANSCRIPTIONAL REGULATORY PROTEIN"/>
    <property type="match status" value="1"/>
</dbReference>
<dbReference type="Pfam" id="PF12833">
    <property type="entry name" value="HTH_18"/>
    <property type="match status" value="1"/>
</dbReference>
<dbReference type="SUPFAM" id="SSF46689">
    <property type="entry name" value="Homeodomain-like"/>
    <property type="match status" value="1"/>
</dbReference>
<proteinExistence type="predicted"/>
<evidence type="ECO:0000256" key="3">
    <source>
        <dbReference type="ARBA" id="ARBA00023163"/>
    </source>
</evidence>
<dbReference type="InterPro" id="IPR018060">
    <property type="entry name" value="HTH_AraC"/>
</dbReference>
<dbReference type="EMBL" id="VSSQ01000919">
    <property type="protein sequence ID" value="MPM03047.1"/>
    <property type="molecule type" value="Genomic_DNA"/>
</dbReference>
<organism evidence="5">
    <name type="scientific">bioreactor metagenome</name>
    <dbReference type="NCBI Taxonomy" id="1076179"/>
    <lineage>
        <taxon>unclassified sequences</taxon>
        <taxon>metagenomes</taxon>
        <taxon>ecological metagenomes</taxon>
    </lineage>
</organism>
<gene>
    <name evidence="5" type="primary">rhaR_37</name>
    <name evidence="5" type="ORF">SDC9_49306</name>
</gene>
<dbReference type="AlphaFoldDB" id="A0A644WHJ1"/>
<keyword evidence="3" id="KW-0804">Transcription</keyword>
<reference evidence="5" key="1">
    <citation type="submission" date="2019-08" db="EMBL/GenBank/DDBJ databases">
        <authorList>
            <person name="Kucharzyk K."/>
            <person name="Murdoch R.W."/>
            <person name="Higgins S."/>
            <person name="Loffler F."/>
        </authorList>
    </citation>
    <scope>NUCLEOTIDE SEQUENCE</scope>
</reference>
<evidence type="ECO:0000313" key="5">
    <source>
        <dbReference type="EMBL" id="MPM03047.1"/>
    </source>
</evidence>
<dbReference type="GO" id="GO:0043565">
    <property type="term" value="F:sequence-specific DNA binding"/>
    <property type="evidence" value="ECO:0007669"/>
    <property type="project" value="InterPro"/>
</dbReference>
<evidence type="ECO:0000256" key="2">
    <source>
        <dbReference type="ARBA" id="ARBA00023125"/>
    </source>
</evidence>
<sequence length="273" mass="32261">MKIIESKNKLSNDLSFKISPFKEQIKKTKPHKHEEYYELIFLHQGEGFHSIEEKKYLVNPPEFYFLKPGQLHFWQFTSIPKGFVILIRSDEFDIVNENQLIQLLNKLNDIQQLRFPAEKYPQLILEEIHREYTQQKTYSKDIIHGLLSVLFGRLLQSKDTNPHKTTPNYHFEKFNYLLINKTPHLHKVSEFAELLHITPQNLNTICRKATGKSASQIINEHILLEAKRYILHTDNSINEIAALLSFSDTSNFVKFFKKISGLTPLNFRKQYFQ</sequence>
<evidence type="ECO:0000259" key="4">
    <source>
        <dbReference type="PROSITE" id="PS01124"/>
    </source>
</evidence>
<comment type="caution">
    <text evidence="5">The sequence shown here is derived from an EMBL/GenBank/DDBJ whole genome shotgun (WGS) entry which is preliminary data.</text>
</comment>
<dbReference type="SMART" id="SM00342">
    <property type="entry name" value="HTH_ARAC"/>
    <property type="match status" value="1"/>
</dbReference>
<name>A0A644WHJ1_9ZZZZ</name>
<dbReference type="PANTHER" id="PTHR43280">
    <property type="entry name" value="ARAC-FAMILY TRANSCRIPTIONAL REGULATOR"/>
    <property type="match status" value="1"/>
</dbReference>
<dbReference type="InterPro" id="IPR003313">
    <property type="entry name" value="AraC-bd"/>
</dbReference>
<dbReference type="GO" id="GO:0003700">
    <property type="term" value="F:DNA-binding transcription factor activity"/>
    <property type="evidence" value="ECO:0007669"/>
    <property type="project" value="InterPro"/>
</dbReference>
<keyword evidence="2" id="KW-0238">DNA-binding</keyword>
<dbReference type="InterPro" id="IPR014710">
    <property type="entry name" value="RmlC-like_jellyroll"/>
</dbReference>
<dbReference type="PROSITE" id="PS01124">
    <property type="entry name" value="HTH_ARAC_FAMILY_2"/>
    <property type="match status" value="1"/>
</dbReference>
<protein>
    <submittedName>
        <fullName evidence="5">HTH-type transcriptional activator RhaR</fullName>
    </submittedName>
</protein>
<evidence type="ECO:0000256" key="1">
    <source>
        <dbReference type="ARBA" id="ARBA00023015"/>
    </source>
</evidence>
<dbReference type="Pfam" id="PF02311">
    <property type="entry name" value="AraC_binding"/>
    <property type="match status" value="1"/>
</dbReference>
<dbReference type="Gene3D" id="1.10.10.60">
    <property type="entry name" value="Homeodomain-like"/>
    <property type="match status" value="1"/>
</dbReference>
<dbReference type="InterPro" id="IPR037923">
    <property type="entry name" value="HTH-like"/>
</dbReference>